<dbReference type="EMBL" id="AFHG01000030">
    <property type="protein sequence ID" value="EGK72957.1"/>
    <property type="molecule type" value="Genomic_DNA"/>
</dbReference>
<keyword evidence="4" id="KW-0560">Oxidoreductase</keyword>
<comment type="caution">
    <text evidence="10">The sequence shown here is derived from an EMBL/GenBank/DDBJ whole genome shotgun (WGS) entry which is preliminary data.</text>
</comment>
<proteinExistence type="inferred from homology"/>
<evidence type="ECO:0000256" key="6">
    <source>
        <dbReference type="PIRSR" id="PIRSR000138-1"/>
    </source>
</evidence>
<feature type="domain" description="FMN hydroxy acid dehydrogenase" evidence="9">
    <location>
        <begin position="1"/>
        <end position="323"/>
    </location>
</feature>
<evidence type="ECO:0000256" key="7">
    <source>
        <dbReference type="PIRSR" id="PIRSR000138-2"/>
    </source>
</evidence>
<dbReference type="InterPro" id="IPR000262">
    <property type="entry name" value="FMN-dep_DH"/>
</dbReference>
<feature type="binding site" evidence="7">
    <location>
        <begin position="56"/>
        <end position="58"/>
    </location>
    <ligand>
        <name>FMN</name>
        <dbReference type="ChEBI" id="CHEBI:58210"/>
    </ligand>
</feature>
<feature type="binding site" evidence="7">
    <location>
        <position position="222"/>
    </location>
    <ligand>
        <name>glyoxylate</name>
        <dbReference type="ChEBI" id="CHEBI:36655"/>
    </ligand>
</feature>
<feature type="binding site" evidence="7">
    <location>
        <position position="134"/>
    </location>
    <ligand>
        <name>FMN</name>
        <dbReference type="ChEBI" id="CHEBI:58210"/>
    </ligand>
</feature>
<dbReference type="InterPro" id="IPR037396">
    <property type="entry name" value="FMN_HAD"/>
</dbReference>
<evidence type="ECO:0000256" key="8">
    <source>
        <dbReference type="SAM" id="MobiDB-lite"/>
    </source>
</evidence>
<evidence type="ECO:0000259" key="9">
    <source>
        <dbReference type="PROSITE" id="PS51349"/>
    </source>
</evidence>
<evidence type="ECO:0000256" key="2">
    <source>
        <dbReference type="ARBA" id="ARBA00022630"/>
    </source>
</evidence>
<dbReference type="STRING" id="1000565.METUNv1_00792"/>
<evidence type="ECO:0000256" key="3">
    <source>
        <dbReference type="ARBA" id="ARBA00022643"/>
    </source>
</evidence>
<feature type="binding site" evidence="7">
    <location>
        <position position="108"/>
    </location>
    <ligand>
        <name>FMN</name>
        <dbReference type="ChEBI" id="CHEBI:58210"/>
    </ligand>
</feature>
<feature type="region of interest" description="Disordered" evidence="8">
    <location>
        <begin position="1"/>
        <end position="21"/>
    </location>
</feature>
<gene>
    <name evidence="10" type="ORF">METUNv1_00792</name>
</gene>
<dbReference type="Gene3D" id="3.20.20.70">
    <property type="entry name" value="Aldolase class I"/>
    <property type="match status" value="1"/>
</dbReference>
<dbReference type="GO" id="GO:0010181">
    <property type="term" value="F:FMN binding"/>
    <property type="evidence" value="ECO:0007669"/>
    <property type="project" value="InterPro"/>
</dbReference>
<dbReference type="InterPro" id="IPR012133">
    <property type="entry name" value="Alpha-hydoxy_acid_DH_FMN"/>
</dbReference>
<dbReference type="PANTHER" id="PTHR10578:SF107">
    <property type="entry name" value="2-HYDROXYACID OXIDASE 1"/>
    <property type="match status" value="1"/>
</dbReference>
<evidence type="ECO:0000313" key="11">
    <source>
        <dbReference type="Proteomes" id="UP000005019"/>
    </source>
</evidence>
<comment type="cofactor">
    <cofactor evidence="1">
        <name>FMN</name>
        <dbReference type="ChEBI" id="CHEBI:58210"/>
    </cofactor>
</comment>
<name>F5R8Z0_METUF</name>
<dbReference type="InterPro" id="IPR013785">
    <property type="entry name" value="Aldolase_TIM"/>
</dbReference>
<evidence type="ECO:0000313" key="10">
    <source>
        <dbReference type="EMBL" id="EGK72957.1"/>
    </source>
</evidence>
<feature type="binding site" evidence="7">
    <location>
        <begin position="276"/>
        <end position="277"/>
    </location>
    <ligand>
        <name>FMN</name>
        <dbReference type="ChEBI" id="CHEBI:58210"/>
    </ligand>
</feature>
<feature type="active site" description="Proton acceptor" evidence="6">
    <location>
        <position position="222"/>
    </location>
</feature>
<dbReference type="Pfam" id="PF01070">
    <property type="entry name" value="FMN_dh"/>
    <property type="match status" value="1"/>
</dbReference>
<keyword evidence="3 7" id="KW-0288">FMN</keyword>
<sequence length="323" mass="34595">MWHYLDGGRDTPTGRGNRAALDAHPLLPRPLAEVRGGHTRLELFGETLGHPLLLAPIAYHRLQHPDGESACAMATAAQDGQMVVSTLASQPLEQIARAAEKPLWFQLYWQGSRERTARLLERALAAGYRCIVFTVDAPVKLATSPLPADVRPVNTEPPLPRRLQPDQSEVFDGWMAEAPGWHDLAWLRERVPVPLLIKGVLHAGDAVRAVDLGCDGVVVSNHGGRVLEVAPAALSRLPDVITALGGRVPVLYDSGIDSGADAFRALALGARAVLVGRPYLWGLAAAGALGVAHVIRLLRDELEMCMALCGCATLADISADRCG</sequence>
<evidence type="ECO:0000256" key="1">
    <source>
        <dbReference type="ARBA" id="ARBA00001917"/>
    </source>
</evidence>
<dbReference type="CDD" id="cd02809">
    <property type="entry name" value="alpha_hydroxyacid_oxid_FMN"/>
    <property type="match status" value="1"/>
</dbReference>
<keyword evidence="2 7" id="KW-0285">Flavoprotein</keyword>
<feature type="binding site" evidence="7">
    <location>
        <position position="225"/>
    </location>
    <ligand>
        <name>glyoxylate</name>
        <dbReference type="ChEBI" id="CHEBI:36655"/>
    </ligand>
</feature>
<comment type="similarity">
    <text evidence="5">Belongs to the FMN-dependent alpha-hydroxy acid dehydrogenase family.</text>
</comment>
<dbReference type="PIRSF" id="PIRSF000138">
    <property type="entry name" value="Al-hdrx_acd_dh"/>
    <property type="match status" value="1"/>
</dbReference>
<accession>F5R8Z0</accession>
<dbReference type="AlphaFoldDB" id="F5R8Z0"/>
<dbReference type="SUPFAM" id="SSF51395">
    <property type="entry name" value="FMN-linked oxidoreductases"/>
    <property type="match status" value="1"/>
</dbReference>
<protein>
    <submittedName>
        <fullName evidence="10">FMN-dependent alpha-hydroxy acid dehydrogenase</fullName>
    </submittedName>
</protein>
<feature type="binding site" evidence="7">
    <location>
        <position position="106"/>
    </location>
    <ligand>
        <name>FMN</name>
        <dbReference type="ChEBI" id="CHEBI:58210"/>
    </ligand>
</feature>
<evidence type="ECO:0000256" key="4">
    <source>
        <dbReference type="ARBA" id="ARBA00023002"/>
    </source>
</evidence>
<dbReference type="RefSeq" id="WP_008059026.1">
    <property type="nucleotide sequence ID" value="NZ_AFHG01000030.1"/>
</dbReference>
<feature type="binding site" evidence="7">
    <location>
        <position position="220"/>
    </location>
    <ligand>
        <name>FMN</name>
        <dbReference type="ChEBI" id="CHEBI:58210"/>
    </ligand>
</feature>
<dbReference type="PANTHER" id="PTHR10578">
    <property type="entry name" value="S -2-HYDROXY-ACID OXIDASE-RELATED"/>
    <property type="match status" value="1"/>
</dbReference>
<organism evidence="10 11">
    <name type="scientific">Methyloversatilis universalis (strain ATCC BAA-1314 / DSM 25237 / JCM 13912 / CCUG 52030 / FAM5)</name>
    <dbReference type="NCBI Taxonomy" id="1000565"/>
    <lineage>
        <taxon>Bacteria</taxon>
        <taxon>Pseudomonadati</taxon>
        <taxon>Pseudomonadota</taxon>
        <taxon>Betaproteobacteria</taxon>
        <taxon>Nitrosomonadales</taxon>
        <taxon>Sterolibacteriaceae</taxon>
        <taxon>Methyloversatilis</taxon>
    </lineage>
</organism>
<feature type="binding site" evidence="7">
    <location>
        <position position="198"/>
    </location>
    <ligand>
        <name>FMN</name>
        <dbReference type="ChEBI" id="CHEBI:58210"/>
    </ligand>
</feature>
<dbReference type="Proteomes" id="UP000005019">
    <property type="component" value="Unassembled WGS sequence"/>
</dbReference>
<dbReference type="PROSITE" id="PS51349">
    <property type="entry name" value="FMN_HYDROXY_ACID_DH_2"/>
    <property type="match status" value="1"/>
</dbReference>
<dbReference type="eggNOG" id="COG1304">
    <property type="taxonomic scope" value="Bacteria"/>
</dbReference>
<keyword evidence="11" id="KW-1185">Reference proteome</keyword>
<evidence type="ECO:0000256" key="5">
    <source>
        <dbReference type="ARBA" id="ARBA00024042"/>
    </source>
</evidence>
<feature type="binding site" evidence="7">
    <location>
        <position position="4"/>
    </location>
    <ligand>
        <name>glyoxylate</name>
        <dbReference type="ChEBI" id="CHEBI:36655"/>
    </ligand>
</feature>
<reference evidence="10 11" key="1">
    <citation type="journal article" date="2011" name="J. Bacteriol.">
        <title>Genome sequence of Methyloversatilis universalis FAM5T, a methylotrophic representative of the order Rhodocyclales.</title>
        <authorList>
            <person name="Kittichotirat W."/>
            <person name="Good N.M."/>
            <person name="Hall R."/>
            <person name="Bringel F."/>
            <person name="Lajus A."/>
            <person name="Medigue C."/>
            <person name="Smalley N.E."/>
            <person name="Beck D."/>
            <person name="Bumgarner R."/>
            <person name="Vuilleumier S."/>
            <person name="Kalyuzhnaya M.G."/>
        </authorList>
    </citation>
    <scope>NUCLEOTIDE SEQUENCE [LARGE SCALE GENOMIC DNA]</scope>
    <source>
        <strain evidence="11">ATCC BAA-1314 / JCM 13912 / FAM5</strain>
    </source>
</reference>
<feature type="binding site" evidence="7">
    <location>
        <position position="85"/>
    </location>
    <ligand>
        <name>FMN</name>
        <dbReference type="ChEBI" id="CHEBI:58210"/>
    </ligand>
</feature>
<dbReference type="GO" id="GO:0016491">
    <property type="term" value="F:oxidoreductase activity"/>
    <property type="evidence" value="ECO:0007669"/>
    <property type="project" value="UniProtKB-KW"/>
</dbReference>